<evidence type="ECO:0000313" key="3">
    <source>
        <dbReference type="EMBL" id="CAL0314694.1"/>
    </source>
</evidence>
<dbReference type="InterPro" id="IPR044578">
    <property type="entry name" value="BIR6-like"/>
</dbReference>
<dbReference type="Pfam" id="PF01535">
    <property type="entry name" value="PPR"/>
    <property type="match status" value="4"/>
</dbReference>
<evidence type="ECO:0000256" key="1">
    <source>
        <dbReference type="ARBA" id="ARBA00022737"/>
    </source>
</evidence>
<dbReference type="InterPro" id="IPR002885">
    <property type="entry name" value="PPR_rpt"/>
</dbReference>
<proteinExistence type="predicted"/>
<dbReference type="PANTHER" id="PTHR47003">
    <property type="entry name" value="OS01G0970900 PROTEIN"/>
    <property type="match status" value="1"/>
</dbReference>
<organism evidence="3 4">
    <name type="scientific">Lupinus luteus</name>
    <name type="common">European yellow lupine</name>
    <dbReference type="NCBI Taxonomy" id="3873"/>
    <lineage>
        <taxon>Eukaryota</taxon>
        <taxon>Viridiplantae</taxon>
        <taxon>Streptophyta</taxon>
        <taxon>Embryophyta</taxon>
        <taxon>Tracheophyta</taxon>
        <taxon>Spermatophyta</taxon>
        <taxon>Magnoliopsida</taxon>
        <taxon>eudicotyledons</taxon>
        <taxon>Gunneridae</taxon>
        <taxon>Pentapetalae</taxon>
        <taxon>rosids</taxon>
        <taxon>fabids</taxon>
        <taxon>Fabales</taxon>
        <taxon>Fabaceae</taxon>
        <taxon>Papilionoideae</taxon>
        <taxon>50 kb inversion clade</taxon>
        <taxon>genistoids sensu lato</taxon>
        <taxon>core genistoids</taxon>
        <taxon>Genisteae</taxon>
        <taxon>Lupinus</taxon>
    </lineage>
</organism>
<gene>
    <name evidence="3" type="ORF">LLUT_LOCUS15754</name>
</gene>
<dbReference type="GO" id="GO:0008380">
    <property type="term" value="P:RNA splicing"/>
    <property type="evidence" value="ECO:0007669"/>
    <property type="project" value="InterPro"/>
</dbReference>
<reference evidence="3 4" key="1">
    <citation type="submission" date="2024-03" db="EMBL/GenBank/DDBJ databases">
        <authorList>
            <person name="Martinez-Hernandez J."/>
        </authorList>
    </citation>
    <scope>NUCLEOTIDE SEQUENCE [LARGE SCALE GENOMIC DNA]</scope>
</reference>
<feature type="repeat" description="PPR" evidence="2">
    <location>
        <begin position="448"/>
        <end position="482"/>
    </location>
</feature>
<evidence type="ECO:0008006" key="5">
    <source>
        <dbReference type="Google" id="ProtNLM"/>
    </source>
</evidence>
<sequence>MRQQQWRLLSLLRKTTTNHVLFNPNLHSHFSLRSFSSTQPSFKIPHFTPHPFSRTFSSDPVPEPNDSDNSHIVISDIFSKPTQNDVVTSLLDSNRVSINHDSVIQILGKLDSNADVARRFFDWVLETSPWRLSSKSYNALLSVLGTNGLVNEFWDLVGVMKKKGFGVSKNVKGKMLEIFEKDGLFDDVLKLNALFESGSIDNSNEKKCSRVSKIVRRRDVWDDEVENQIKELNVEWSSDAVKLVLEGLSSEPSKALIFFRWLEESGGFKHDGLTYNAMARVLGREDSIDRFWKLLRDMRGARYDLEDETLAIVLGRFTKRKMIKDAVELYEFAVAGKNKPSRDCCTFILKKIVVSKELDLDLFSRVLKVFTESGNVLTDSMVNAVLKSLTSVGKIGQWNKVLKEMEGFMLGARGNLQQKIAYRLCAAGYKDEASEFIGNIEACGSIPEHKTWESLVEGHCVAGNLDKAFASFKEMIEKEGVASAGLAFDVLVNSYCQLNKAIDAYKILNEIVNEKELKPRHSTYKLLITKLLVQGGFADALNILGLMRSHGFPPYTDPLFEHISKSGSADDAILFLKAMTSQDFPSTSVFLRMFNAFFKHGKHDEAQNFLSKCPGYIRNNVDVLNLFFSVHSKDTASSGTLAA</sequence>
<protein>
    <recommendedName>
        <fullName evidence="5">Pentatricopeptide repeat-containing protein</fullName>
    </recommendedName>
</protein>
<dbReference type="PROSITE" id="PS51375">
    <property type="entry name" value="PPR"/>
    <property type="match status" value="2"/>
</dbReference>
<dbReference type="InterPro" id="IPR011990">
    <property type="entry name" value="TPR-like_helical_dom_sf"/>
</dbReference>
<dbReference type="PANTHER" id="PTHR47003:SF3">
    <property type="entry name" value="SMALL RIBOSOMAL SUBUNIT PROTEIN MS81 (RPPR8)"/>
    <property type="match status" value="1"/>
</dbReference>
<keyword evidence="4" id="KW-1185">Reference proteome</keyword>
<feature type="repeat" description="PPR" evidence="2">
    <location>
        <begin position="133"/>
        <end position="167"/>
    </location>
</feature>
<name>A0AAV1WZ75_LUPLU</name>
<dbReference type="AlphaFoldDB" id="A0AAV1WZ75"/>
<evidence type="ECO:0000256" key="2">
    <source>
        <dbReference type="PROSITE-ProRule" id="PRU00708"/>
    </source>
</evidence>
<dbReference type="NCBIfam" id="TIGR00756">
    <property type="entry name" value="PPR"/>
    <property type="match status" value="2"/>
</dbReference>
<dbReference type="EMBL" id="CAXHTB010000011">
    <property type="protein sequence ID" value="CAL0314694.1"/>
    <property type="molecule type" value="Genomic_DNA"/>
</dbReference>
<accession>A0AAV1WZ75</accession>
<evidence type="ECO:0000313" key="4">
    <source>
        <dbReference type="Proteomes" id="UP001497480"/>
    </source>
</evidence>
<dbReference type="Gene3D" id="1.25.40.10">
    <property type="entry name" value="Tetratricopeptide repeat domain"/>
    <property type="match status" value="3"/>
</dbReference>
<dbReference type="Proteomes" id="UP001497480">
    <property type="component" value="Unassembled WGS sequence"/>
</dbReference>
<comment type="caution">
    <text evidence="3">The sequence shown here is derived from an EMBL/GenBank/DDBJ whole genome shotgun (WGS) entry which is preliminary data.</text>
</comment>
<keyword evidence="1" id="KW-0677">Repeat</keyword>